<evidence type="ECO:0000256" key="2">
    <source>
        <dbReference type="ARBA" id="ARBA00006666"/>
    </source>
</evidence>
<feature type="domain" description="Potassium channel" evidence="14">
    <location>
        <begin position="111"/>
        <end position="170"/>
    </location>
</feature>
<feature type="transmembrane region" description="Helical" evidence="13">
    <location>
        <begin position="228"/>
        <end position="248"/>
    </location>
</feature>
<feature type="domain" description="Potassium channel" evidence="14">
    <location>
        <begin position="205"/>
        <end position="281"/>
    </location>
</feature>
<reference evidence="15" key="1">
    <citation type="submission" date="2018-11" db="EMBL/GenBank/DDBJ databases">
        <authorList>
            <person name="Alioto T."/>
            <person name="Alioto T."/>
        </authorList>
    </citation>
    <scope>NUCLEOTIDE SEQUENCE</scope>
</reference>
<comment type="subcellular location">
    <subcellularLocation>
        <location evidence="1">Membrane</location>
        <topology evidence="1">Multi-pass membrane protein</topology>
    </subcellularLocation>
</comment>
<keyword evidence="8 13" id="KW-1133">Transmembrane helix</keyword>
<sequence>MIRTLFGIFSTIHEVGNHIAKISNNNLKKMEIKTLLILITILFVYSLIGGAIMMALEQAKEETASTDIITTLSTFLTDHSSCMTSSELSTLLTEVKDAYDSGVMSVIGNTSAATQWDFGNSIFFVVTAITTIGYGNQTPATKGGQAFIVIFALIGIPVTGLIIAGLAEKIKKLNSYFTNKKIPCLNKYAKTEKGFKYFLLYFTTICLLILIPSAIISAIEDWAYGEAIYYTVITFTTIGFGDFVVGITTEGGTKIVYKILVIIWIFTGLAWVGALIGECTETAKAFTEKKEKKQVKIGSDVDDTYEDVNTKVNSLKTKQKYCPR</sequence>
<evidence type="ECO:0000259" key="14">
    <source>
        <dbReference type="Pfam" id="PF07885"/>
    </source>
</evidence>
<keyword evidence="11 12" id="KW-0407">Ion channel</keyword>
<dbReference type="GO" id="GO:0005886">
    <property type="term" value="C:plasma membrane"/>
    <property type="evidence" value="ECO:0007669"/>
    <property type="project" value="TreeGrafter"/>
</dbReference>
<evidence type="ECO:0000256" key="11">
    <source>
        <dbReference type="ARBA" id="ARBA00023303"/>
    </source>
</evidence>
<protein>
    <submittedName>
        <fullName evidence="15">Potassium channel subfamily K member 10</fullName>
    </submittedName>
</protein>
<dbReference type="GO" id="GO:0030322">
    <property type="term" value="P:stabilization of membrane potential"/>
    <property type="evidence" value="ECO:0007669"/>
    <property type="project" value="TreeGrafter"/>
</dbReference>
<dbReference type="PRINTS" id="PR01095">
    <property type="entry name" value="TASKCHANNEL"/>
</dbReference>
<evidence type="ECO:0000256" key="4">
    <source>
        <dbReference type="ARBA" id="ARBA00022538"/>
    </source>
</evidence>
<dbReference type="SUPFAM" id="SSF81324">
    <property type="entry name" value="Voltage-gated potassium channels"/>
    <property type="match status" value="2"/>
</dbReference>
<evidence type="ECO:0000256" key="7">
    <source>
        <dbReference type="ARBA" id="ARBA00022958"/>
    </source>
</evidence>
<keyword evidence="7" id="KW-0630">Potassium</keyword>
<feature type="transmembrane region" description="Helical" evidence="13">
    <location>
        <begin position="197"/>
        <end position="216"/>
    </location>
</feature>
<evidence type="ECO:0000256" key="1">
    <source>
        <dbReference type="ARBA" id="ARBA00004141"/>
    </source>
</evidence>
<keyword evidence="10 13" id="KW-0472">Membrane</keyword>
<feature type="transmembrane region" description="Helical" evidence="13">
    <location>
        <begin position="146"/>
        <end position="167"/>
    </location>
</feature>
<evidence type="ECO:0000256" key="9">
    <source>
        <dbReference type="ARBA" id="ARBA00023065"/>
    </source>
</evidence>
<dbReference type="PANTHER" id="PTHR11003">
    <property type="entry name" value="POTASSIUM CHANNEL, SUBFAMILY K"/>
    <property type="match status" value="1"/>
</dbReference>
<keyword evidence="6" id="KW-0631">Potassium channel</keyword>
<accession>A0A8B6C9Q5</accession>
<organism evidence="15 16">
    <name type="scientific">Mytilus galloprovincialis</name>
    <name type="common">Mediterranean mussel</name>
    <dbReference type="NCBI Taxonomy" id="29158"/>
    <lineage>
        <taxon>Eukaryota</taxon>
        <taxon>Metazoa</taxon>
        <taxon>Spiralia</taxon>
        <taxon>Lophotrochozoa</taxon>
        <taxon>Mollusca</taxon>
        <taxon>Bivalvia</taxon>
        <taxon>Autobranchia</taxon>
        <taxon>Pteriomorphia</taxon>
        <taxon>Mytilida</taxon>
        <taxon>Mytiloidea</taxon>
        <taxon>Mytilidae</taxon>
        <taxon>Mytilinae</taxon>
        <taxon>Mytilus</taxon>
    </lineage>
</organism>
<evidence type="ECO:0000256" key="5">
    <source>
        <dbReference type="ARBA" id="ARBA00022692"/>
    </source>
</evidence>
<dbReference type="InterPro" id="IPR013099">
    <property type="entry name" value="K_chnl_dom"/>
</dbReference>
<keyword evidence="16" id="KW-1185">Reference proteome</keyword>
<name>A0A8B6C9Q5_MYTGA</name>
<feature type="transmembrane region" description="Helical" evidence="13">
    <location>
        <begin position="35"/>
        <end position="56"/>
    </location>
</feature>
<dbReference type="Proteomes" id="UP000596742">
    <property type="component" value="Unassembled WGS sequence"/>
</dbReference>
<keyword evidence="3 12" id="KW-0813">Transport</keyword>
<comment type="similarity">
    <text evidence="2 12">Belongs to the two pore domain potassium channel (TC 1.A.1.8) family.</text>
</comment>
<proteinExistence type="inferred from homology"/>
<dbReference type="InterPro" id="IPR003280">
    <property type="entry name" value="2pore_dom_K_chnl"/>
</dbReference>
<dbReference type="OrthoDB" id="297496at2759"/>
<dbReference type="AlphaFoldDB" id="A0A8B6C9Q5"/>
<evidence type="ECO:0000256" key="13">
    <source>
        <dbReference type="SAM" id="Phobius"/>
    </source>
</evidence>
<evidence type="ECO:0000256" key="12">
    <source>
        <dbReference type="RuleBase" id="RU003857"/>
    </source>
</evidence>
<comment type="caution">
    <text evidence="15">The sequence shown here is derived from an EMBL/GenBank/DDBJ whole genome shotgun (WGS) entry which is preliminary data.</text>
</comment>
<dbReference type="GO" id="GO:0022841">
    <property type="term" value="F:potassium ion leak channel activity"/>
    <property type="evidence" value="ECO:0007669"/>
    <property type="project" value="TreeGrafter"/>
</dbReference>
<dbReference type="InterPro" id="IPR003092">
    <property type="entry name" value="2pore_dom_K_chnl_TASK"/>
</dbReference>
<keyword evidence="4" id="KW-0633">Potassium transport</keyword>
<dbReference type="Gene3D" id="1.10.287.70">
    <property type="match status" value="1"/>
</dbReference>
<evidence type="ECO:0000256" key="8">
    <source>
        <dbReference type="ARBA" id="ARBA00022989"/>
    </source>
</evidence>
<dbReference type="Pfam" id="PF07885">
    <property type="entry name" value="Ion_trans_2"/>
    <property type="match status" value="2"/>
</dbReference>
<feature type="transmembrane region" description="Helical" evidence="13">
    <location>
        <begin position="255"/>
        <end position="276"/>
    </location>
</feature>
<dbReference type="GO" id="GO:0015271">
    <property type="term" value="F:outward rectifier potassium channel activity"/>
    <property type="evidence" value="ECO:0007669"/>
    <property type="project" value="TreeGrafter"/>
</dbReference>
<evidence type="ECO:0000313" key="16">
    <source>
        <dbReference type="Proteomes" id="UP000596742"/>
    </source>
</evidence>
<dbReference type="PANTHER" id="PTHR11003:SF334">
    <property type="entry name" value="FI03418P"/>
    <property type="match status" value="1"/>
</dbReference>
<keyword evidence="5 12" id="KW-0812">Transmembrane</keyword>
<gene>
    <name evidence="15" type="ORF">MGAL_10B072710</name>
</gene>
<evidence type="ECO:0000256" key="6">
    <source>
        <dbReference type="ARBA" id="ARBA00022826"/>
    </source>
</evidence>
<evidence type="ECO:0000313" key="15">
    <source>
        <dbReference type="EMBL" id="VDI01583.1"/>
    </source>
</evidence>
<dbReference type="PRINTS" id="PR01333">
    <property type="entry name" value="2POREKCHANEL"/>
</dbReference>
<dbReference type="EMBL" id="UYJE01001362">
    <property type="protein sequence ID" value="VDI01583.1"/>
    <property type="molecule type" value="Genomic_DNA"/>
</dbReference>
<keyword evidence="9 12" id="KW-0406">Ion transport</keyword>
<evidence type="ECO:0000256" key="3">
    <source>
        <dbReference type="ARBA" id="ARBA00022448"/>
    </source>
</evidence>
<evidence type="ECO:0000256" key="10">
    <source>
        <dbReference type="ARBA" id="ARBA00023136"/>
    </source>
</evidence>